<evidence type="ECO:0000256" key="1">
    <source>
        <dbReference type="ARBA" id="ARBA00022679"/>
    </source>
</evidence>
<gene>
    <name evidence="4" type="ORF">K8V42_00315</name>
</gene>
<keyword evidence="1" id="KW-0808">Transferase</keyword>
<protein>
    <submittedName>
        <fullName evidence="4">GNAT family N-acetyltransferase</fullName>
    </submittedName>
</protein>
<dbReference type="AlphaFoldDB" id="A0A9E3ZT76"/>
<dbReference type="Proteomes" id="UP000813384">
    <property type="component" value="Unassembled WGS sequence"/>
</dbReference>
<name>A0A9E3ZT76_9ENTE</name>
<evidence type="ECO:0000259" key="3">
    <source>
        <dbReference type="PROSITE" id="PS51186"/>
    </source>
</evidence>
<dbReference type="Gene3D" id="3.40.630.30">
    <property type="match status" value="1"/>
</dbReference>
<evidence type="ECO:0000313" key="5">
    <source>
        <dbReference type="Proteomes" id="UP000813384"/>
    </source>
</evidence>
<reference evidence="4" key="1">
    <citation type="journal article" date="2021" name="PeerJ">
        <title>Extensive microbial diversity within the chicken gut microbiome revealed by metagenomics and culture.</title>
        <authorList>
            <person name="Gilroy R."/>
            <person name="Ravi A."/>
            <person name="Getino M."/>
            <person name="Pursley I."/>
            <person name="Horton D.L."/>
            <person name="Alikhan N.F."/>
            <person name="Baker D."/>
            <person name="Gharbi K."/>
            <person name="Hall N."/>
            <person name="Watson M."/>
            <person name="Adriaenssens E.M."/>
            <person name="Foster-Nyarko E."/>
            <person name="Jarju S."/>
            <person name="Secka A."/>
            <person name="Antonio M."/>
            <person name="Oren A."/>
            <person name="Chaudhuri R.R."/>
            <person name="La Ragione R."/>
            <person name="Hildebrand F."/>
            <person name="Pallen M.J."/>
        </authorList>
    </citation>
    <scope>NUCLEOTIDE SEQUENCE</scope>
    <source>
        <strain evidence="4">150</strain>
    </source>
</reference>
<sequence length="175" mass="19761">MSEELNITIREAIPDDAAQLLTVMRQIGQETEFLVMDEAGIELPEELLALQLADLYESPSNVLFLALVDDRIVGTASIKSQPERRIKHIGELGVSILKEYWGLGLGSILIEELLEWAQASQEIFRIELTVQEQNPRAVALYEKFGFKKEALLERGARADDGRFLKVWLMSYLVNG</sequence>
<comment type="caution">
    <text evidence="4">The sequence shown here is derived from an EMBL/GenBank/DDBJ whole genome shotgun (WGS) entry which is preliminary data.</text>
</comment>
<dbReference type="InterPro" id="IPR050832">
    <property type="entry name" value="Bact_Acetyltransf"/>
</dbReference>
<keyword evidence="2" id="KW-0012">Acyltransferase</keyword>
<organism evidence="4 5">
    <name type="scientific">Enterococcus aquimarinus</name>
    <dbReference type="NCBI Taxonomy" id="328396"/>
    <lineage>
        <taxon>Bacteria</taxon>
        <taxon>Bacillati</taxon>
        <taxon>Bacillota</taxon>
        <taxon>Bacilli</taxon>
        <taxon>Lactobacillales</taxon>
        <taxon>Enterococcaceae</taxon>
        <taxon>Enterococcus</taxon>
    </lineage>
</organism>
<proteinExistence type="predicted"/>
<dbReference type="PROSITE" id="PS51186">
    <property type="entry name" value="GNAT"/>
    <property type="match status" value="1"/>
</dbReference>
<dbReference type="InterPro" id="IPR000182">
    <property type="entry name" value="GNAT_dom"/>
</dbReference>
<dbReference type="InterPro" id="IPR016181">
    <property type="entry name" value="Acyl_CoA_acyltransferase"/>
</dbReference>
<reference evidence="4" key="2">
    <citation type="submission" date="2021-11" db="EMBL/GenBank/DDBJ databases">
        <authorList>
            <person name="Gilroy R."/>
        </authorList>
    </citation>
    <scope>NUCLEOTIDE SEQUENCE</scope>
    <source>
        <strain evidence="4">150</strain>
    </source>
</reference>
<feature type="domain" description="N-acetyltransferase" evidence="3">
    <location>
        <begin position="7"/>
        <end position="174"/>
    </location>
</feature>
<accession>A0A9E3ZT76</accession>
<evidence type="ECO:0000313" key="4">
    <source>
        <dbReference type="EMBL" id="MCC9272737.1"/>
    </source>
</evidence>
<dbReference type="EMBL" id="JAJJVO010000005">
    <property type="protein sequence ID" value="MCC9272737.1"/>
    <property type="molecule type" value="Genomic_DNA"/>
</dbReference>
<dbReference type="Pfam" id="PF00583">
    <property type="entry name" value="Acetyltransf_1"/>
    <property type="match status" value="1"/>
</dbReference>
<dbReference type="SUPFAM" id="SSF55729">
    <property type="entry name" value="Acyl-CoA N-acyltransferases (Nat)"/>
    <property type="match status" value="1"/>
</dbReference>
<dbReference type="GO" id="GO:0016747">
    <property type="term" value="F:acyltransferase activity, transferring groups other than amino-acyl groups"/>
    <property type="evidence" value="ECO:0007669"/>
    <property type="project" value="InterPro"/>
</dbReference>
<evidence type="ECO:0000256" key="2">
    <source>
        <dbReference type="ARBA" id="ARBA00023315"/>
    </source>
</evidence>
<dbReference type="CDD" id="cd04301">
    <property type="entry name" value="NAT_SF"/>
    <property type="match status" value="1"/>
</dbReference>
<dbReference type="PANTHER" id="PTHR43877">
    <property type="entry name" value="AMINOALKYLPHOSPHONATE N-ACETYLTRANSFERASE-RELATED-RELATED"/>
    <property type="match status" value="1"/>
</dbReference>